<gene>
    <name evidence="2" type="ORF">SAMN05216193_103308</name>
</gene>
<dbReference type="EMBL" id="FNIJ01000003">
    <property type="protein sequence ID" value="SDN52870.1"/>
    <property type="molecule type" value="Genomic_DNA"/>
</dbReference>
<evidence type="ECO:0008006" key="4">
    <source>
        <dbReference type="Google" id="ProtNLM"/>
    </source>
</evidence>
<dbReference type="Proteomes" id="UP000242957">
    <property type="component" value="Unassembled WGS sequence"/>
</dbReference>
<dbReference type="AlphaFoldDB" id="A0A1H0C4T3"/>
<protein>
    <recommendedName>
        <fullName evidence="4">Holliday junction resolvase</fullName>
    </recommendedName>
</protein>
<feature type="signal peptide" evidence="1">
    <location>
        <begin position="1"/>
        <end position="19"/>
    </location>
</feature>
<sequence length="100" mass="10811">MRTSLTLLACLSAASPALAFDLTTQLGVATTYVTSDVSSRPFEKRLLASARDDAASFIASDGRIRGARLEQSLHWLRQEHPGLHASDRELAEAILAQTSE</sequence>
<proteinExistence type="predicted"/>
<dbReference type="RefSeq" id="WP_084314642.1">
    <property type="nucleotide sequence ID" value="NZ_FNIJ01000003.1"/>
</dbReference>
<evidence type="ECO:0000313" key="3">
    <source>
        <dbReference type="Proteomes" id="UP000242957"/>
    </source>
</evidence>
<organism evidence="2 3">
    <name type="scientific">Pseudomonas jinjuensis</name>
    <dbReference type="NCBI Taxonomy" id="198616"/>
    <lineage>
        <taxon>Bacteria</taxon>
        <taxon>Pseudomonadati</taxon>
        <taxon>Pseudomonadota</taxon>
        <taxon>Gammaproteobacteria</taxon>
        <taxon>Pseudomonadales</taxon>
        <taxon>Pseudomonadaceae</taxon>
        <taxon>Pseudomonas</taxon>
    </lineage>
</organism>
<feature type="chain" id="PRO_5017208154" description="Holliday junction resolvase" evidence="1">
    <location>
        <begin position="20"/>
        <end position="100"/>
    </location>
</feature>
<accession>A0A1H0C4T3</accession>
<evidence type="ECO:0000256" key="1">
    <source>
        <dbReference type="SAM" id="SignalP"/>
    </source>
</evidence>
<reference evidence="3" key="1">
    <citation type="submission" date="2016-10" db="EMBL/GenBank/DDBJ databases">
        <authorList>
            <person name="Varghese N."/>
            <person name="Submissions S."/>
        </authorList>
    </citation>
    <scope>NUCLEOTIDE SEQUENCE [LARGE SCALE GENOMIC DNA]</scope>
    <source>
        <strain evidence="3">JCM 21621</strain>
    </source>
</reference>
<dbReference type="OrthoDB" id="6899961at2"/>
<dbReference type="Pfam" id="PF09498">
    <property type="entry name" value="DUF2388"/>
    <property type="match status" value="1"/>
</dbReference>
<name>A0A1H0C4T3_9PSED</name>
<dbReference type="InterPro" id="IPR012661">
    <property type="entry name" value="CHP02448"/>
</dbReference>
<dbReference type="NCBIfam" id="TIGR02448">
    <property type="entry name" value="conserverd hypothetical protein"/>
    <property type="match status" value="1"/>
</dbReference>
<dbReference type="STRING" id="198616.SAMN05216193_103308"/>
<evidence type="ECO:0000313" key="2">
    <source>
        <dbReference type="EMBL" id="SDN52870.1"/>
    </source>
</evidence>
<keyword evidence="1" id="KW-0732">Signal</keyword>
<keyword evidence="3" id="KW-1185">Reference proteome</keyword>